<evidence type="ECO:0000313" key="2">
    <source>
        <dbReference type="EMBL" id="TCL09937.1"/>
    </source>
</evidence>
<gene>
    <name evidence="2" type="ORF">BXY66_2004</name>
</gene>
<keyword evidence="1" id="KW-1133">Transmembrane helix</keyword>
<dbReference type="RefSeq" id="WP_132859928.1">
    <property type="nucleotide sequence ID" value="NZ_SMGR01000001.1"/>
</dbReference>
<comment type="caution">
    <text evidence="2">The sequence shown here is derived from an EMBL/GenBank/DDBJ whole genome shotgun (WGS) entry which is preliminary data.</text>
</comment>
<dbReference type="AlphaFoldDB" id="A0A4R1NNC0"/>
<organism evidence="2 3">
    <name type="scientific">Shimia isoporae</name>
    <dbReference type="NCBI Taxonomy" id="647720"/>
    <lineage>
        <taxon>Bacteria</taxon>
        <taxon>Pseudomonadati</taxon>
        <taxon>Pseudomonadota</taxon>
        <taxon>Alphaproteobacteria</taxon>
        <taxon>Rhodobacterales</taxon>
        <taxon>Roseobacteraceae</taxon>
    </lineage>
</organism>
<keyword evidence="3" id="KW-1185">Reference proteome</keyword>
<reference evidence="2 3" key="1">
    <citation type="submission" date="2019-03" db="EMBL/GenBank/DDBJ databases">
        <title>Genomic Encyclopedia of Archaeal and Bacterial Type Strains, Phase II (KMG-II): from individual species to whole genera.</title>
        <authorList>
            <person name="Goeker M."/>
        </authorList>
    </citation>
    <scope>NUCLEOTIDE SEQUENCE [LARGE SCALE GENOMIC DNA]</scope>
    <source>
        <strain evidence="2 3">DSM 26433</strain>
    </source>
</reference>
<keyword evidence="1" id="KW-0472">Membrane</keyword>
<dbReference type="EMBL" id="SMGR01000001">
    <property type="protein sequence ID" value="TCL09937.1"/>
    <property type="molecule type" value="Genomic_DNA"/>
</dbReference>
<dbReference type="OrthoDB" id="7876207at2"/>
<proteinExistence type="predicted"/>
<protein>
    <recommendedName>
        <fullName evidence="4">Flp pilus assembly protein TadG</fullName>
    </recommendedName>
</protein>
<keyword evidence="1" id="KW-0812">Transmembrane</keyword>
<dbReference type="Proteomes" id="UP000295673">
    <property type="component" value="Unassembled WGS sequence"/>
</dbReference>
<name>A0A4R1NNC0_9RHOB</name>
<sequence>MALHKISSFAKSFREDTRGTVAVEAVIMLPALFWAFMAMSVFFDMYRAQSTSEKAAFTISDTLSRETAAVDLNYLDSMHALYDEMSSLDEVGELRVSVIAYNPDTQQYFLDWSHSTGDVDNGLTDVDLADLEDRLPILVAGERLILVETFGDYNAPVNVGLGEVNMDTFVFTRPRFGPQLAWTNT</sequence>
<evidence type="ECO:0000313" key="3">
    <source>
        <dbReference type="Proteomes" id="UP000295673"/>
    </source>
</evidence>
<evidence type="ECO:0000256" key="1">
    <source>
        <dbReference type="SAM" id="Phobius"/>
    </source>
</evidence>
<feature type="transmembrane region" description="Helical" evidence="1">
    <location>
        <begin position="21"/>
        <end position="43"/>
    </location>
</feature>
<accession>A0A4R1NNC0</accession>
<evidence type="ECO:0008006" key="4">
    <source>
        <dbReference type="Google" id="ProtNLM"/>
    </source>
</evidence>